<evidence type="ECO:0000259" key="2">
    <source>
        <dbReference type="PROSITE" id="PS50202"/>
    </source>
</evidence>
<name>G0MZC9_CAEBE</name>
<dbReference type="InterPro" id="IPR013783">
    <property type="entry name" value="Ig-like_fold"/>
</dbReference>
<protein>
    <recommendedName>
        <fullName evidence="2">MSP domain-containing protein</fullName>
    </recommendedName>
</protein>
<keyword evidence="4" id="KW-1185">Reference proteome</keyword>
<gene>
    <name evidence="3" type="ORF">CAEBREN_25251</name>
</gene>
<feature type="region of interest" description="Disordered" evidence="1">
    <location>
        <begin position="1"/>
        <end position="26"/>
    </location>
</feature>
<dbReference type="STRING" id="135651.G0MZC9"/>
<evidence type="ECO:0000313" key="4">
    <source>
        <dbReference type="Proteomes" id="UP000008068"/>
    </source>
</evidence>
<dbReference type="SUPFAM" id="SSF49354">
    <property type="entry name" value="PapD-like"/>
    <property type="match status" value="1"/>
</dbReference>
<reference evidence="4" key="1">
    <citation type="submission" date="2011-07" db="EMBL/GenBank/DDBJ databases">
        <authorList>
            <consortium name="Caenorhabditis brenneri Sequencing and Analysis Consortium"/>
            <person name="Wilson R.K."/>
        </authorList>
    </citation>
    <scope>NUCLEOTIDE SEQUENCE [LARGE SCALE GENOMIC DNA]</scope>
    <source>
        <strain evidence="4">PB2801</strain>
    </source>
</reference>
<feature type="compositionally biased region" description="Basic and acidic residues" evidence="1">
    <location>
        <begin position="377"/>
        <end position="407"/>
    </location>
</feature>
<dbReference type="InterPro" id="IPR000535">
    <property type="entry name" value="MSP_dom"/>
</dbReference>
<sequence>MALQPSADIRTHPEQYIPERSQKEREKVDLLKNPRAPLDDPYRYQDVSTTTYPFFIDSPSVVFMGRIGEEPVTANFTIVNSSHRSFWFKIKTSSREMFKTSITCGQIEKSKMICISSAYEAFKRADLLPPMKKRLYMEFIWHPNIGITQAYEHGKLLDMMKSKYDLVNKVRRAADEKKLRTHAKTLERREGFRKEPFISKDEEREKEKKERELVIAKKEKTFEEWDQKKEEYIKLKVQTGKEYLLKKIANSFSYELSVVDATYLRRMNVVEKLMQLNREEIEKTSFMPESELTKHLSKAAKNKNSSRIATLVKNPKKNIDYQKLHKNSIPPEEYADILWEEYKKDLMAKDKAYKDQDKVGKKIIKCKLSKLTAEELEVQKQREQQKKNKAMAEKKKAEEKANKEKEAAPPVSSAHKK</sequence>
<evidence type="ECO:0000313" key="3">
    <source>
        <dbReference type="EMBL" id="EGT48229.1"/>
    </source>
</evidence>
<dbReference type="eggNOG" id="KOG0439">
    <property type="taxonomic scope" value="Eukaryota"/>
</dbReference>
<dbReference type="HOGENOM" id="CLU_659257_0_0_1"/>
<dbReference type="InterPro" id="IPR008962">
    <property type="entry name" value="PapD-like_sf"/>
</dbReference>
<organism evidence="4">
    <name type="scientific">Caenorhabditis brenneri</name>
    <name type="common">Nematode worm</name>
    <dbReference type="NCBI Taxonomy" id="135651"/>
    <lineage>
        <taxon>Eukaryota</taxon>
        <taxon>Metazoa</taxon>
        <taxon>Ecdysozoa</taxon>
        <taxon>Nematoda</taxon>
        <taxon>Chromadorea</taxon>
        <taxon>Rhabditida</taxon>
        <taxon>Rhabditina</taxon>
        <taxon>Rhabditomorpha</taxon>
        <taxon>Rhabditoidea</taxon>
        <taxon>Rhabditidae</taxon>
        <taxon>Peloderinae</taxon>
        <taxon>Caenorhabditis</taxon>
    </lineage>
</organism>
<dbReference type="InParanoid" id="G0MZC9"/>
<feature type="domain" description="MSP" evidence="2">
    <location>
        <begin position="48"/>
        <end position="169"/>
    </location>
</feature>
<evidence type="ECO:0000256" key="1">
    <source>
        <dbReference type="SAM" id="MobiDB-lite"/>
    </source>
</evidence>
<dbReference type="OrthoDB" id="10266110at2759"/>
<dbReference type="Gene3D" id="2.60.40.10">
    <property type="entry name" value="Immunoglobulins"/>
    <property type="match status" value="1"/>
</dbReference>
<dbReference type="OMA" id="SKMICIS"/>
<accession>G0MZC9</accession>
<dbReference type="PROSITE" id="PS50202">
    <property type="entry name" value="MSP"/>
    <property type="match status" value="1"/>
</dbReference>
<dbReference type="AlphaFoldDB" id="G0MZC9"/>
<feature type="region of interest" description="Disordered" evidence="1">
    <location>
        <begin position="375"/>
        <end position="417"/>
    </location>
</feature>
<dbReference type="Proteomes" id="UP000008068">
    <property type="component" value="Unassembled WGS sequence"/>
</dbReference>
<dbReference type="EMBL" id="GL379822">
    <property type="protein sequence ID" value="EGT48229.1"/>
    <property type="molecule type" value="Genomic_DNA"/>
</dbReference>
<proteinExistence type="predicted"/>